<dbReference type="Gene3D" id="2.120.10.80">
    <property type="entry name" value="Kelch-type beta propeller"/>
    <property type="match status" value="2"/>
</dbReference>
<dbReference type="EMBL" id="JACAZH010000007">
    <property type="protein sequence ID" value="KAF7363431.1"/>
    <property type="molecule type" value="Genomic_DNA"/>
</dbReference>
<keyword evidence="2" id="KW-0812">Transmembrane</keyword>
<organism evidence="4 5">
    <name type="scientific">Mycena sanguinolenta</name>
    <dbReference type="NCBI Taxonomy" id="230812"/>
    <lineage>
        <taxon>Eukaryota</taxon>
        <taxon>Fungi</taxon>
        <taxon>Dikarya</taxon>
        <taxon>Basidiomycota</taxon>
        <taxon>Agaricomycotina</taxon>
        <taxon>Agaricomycetes</taxon>
        <taxon>Agaricomycetidae</taxon>
        <taxon>Agaricales</taxon>
        <taxon>Marasmiineae</taxon>
        <taxon>Mycenaceae</taxon>
        <taxon>Mycena</taxon>
    </lineage>
</organism>
<dbReference type="SUPFAM" id="SSF117281">
    <property type="entry name" value="Kelch motif"/>
    <property type="match status" value="1"/>
</dbReference>
<dbReference type="OrthoDB" id="4447at2759"/>
<protein>
    <submittedName>
        <fullName evidence="4">Galactose oxidase</fullName>
    </submittedName>
</protein>
<feature type="transmembrane region" description="Helical" evidence="2">
    <location>
        <begin position="78"/>
        <end position="100"/>
    </location>
</feature>
<dbReference type="Pfam" id="PF13422">
    <property type="entry name" value="DUF4110"/>
    <property type="match status" value="1"/>
</dbReference>
<sequence length="816" mass="90983">MSSNSNAWTPPWWLAVFERTNVIVISLTAVGILWTRSAGVAYCGAMAIGCSLSVKVLKRGIRQPRPVLGRKKTYGMPSTHSASIAYFATYIPLACFYLPLHPSVPGGENARIVAPILVLPSLQGVSTVLDGRVCASRYGLGGSMSMGNGLSAFLMSYLGGGDRAVTSLSYSFMAKKKAGNTAAKAAKKAKAAQKVEKANKKKAGKQKKDDDESDDDLEGILEKLRVEWEDAHKVTEELADGPPSRRANATLTACPNGNHLWCIGGEFFSEDKAYFYPDVYRYSPDKDEWRRFISPTCPGPRSAHAVAASPAGGGKLFLFGSEFSSLHQNSFHHYRDFWCFDIQTHVWDRIDTKIRPSARSGHRMAIWKHFIVLFGGFYDPGVTTRYLNDLWLFDLQEYKWRQIEFRETDLRPSPRSGFSFLATPEGIVLHGGYCKEYAKAFRPRMTLNTPDSANVNAKSSSDPLVVKWERRKRPSTAYAPALRSGCTMALWTAKNTGVLFGGVTDEDTGEETLESVFWNDLNGYQIAGKGKWVSMTLKRPKSKGKSSAKKKIQVQTYEPEDRDSDEDENMESPAVQQPVVEIDPDDPILTTPLPRYNAMLAVLRNTLYIYGGIYEKGKTEYTLDDFYSIQLDKLERYACLKESGIVIAEEDDESSSDDDDGSSDDDEDDDDEEEEKNPDLEEENPLVPDEESEPEIVEPIPSDEGDLRLKATAFMGVSKEKSPEELLSTPLPGETLAMFYARSRAHWAQKAHASTENQGKQLRRDGFALAEETYETYKPILKEVEKILAEAGLDEEEMRQRAAGGGVRAEQSRNRR</sequence>
<dbReference type="SUPFAM" id="SSF48317">
    <property type="entry name" value="Acid phosphatase/Vanadium-dependent haloperoxidase"/>
    <property type="match status" value="1"/>
</dbReference>
<evidence type="ECO:0000256" key="1">
    <source>
        <dbReference type="SAM" id="MobiDB-lite"/>
    </source>
</evidence>
<dbReference type="InterPro" id="IPR036938">
    <property type="entry name" value="PAP2/HPO_sf"/>
</dbReference>
<name>A0A8H7D9A1_9AGAR</name>
<keyword evidence="2" id="KW-1133">Transmembrane helix</keyword>
<gene>
    <name evidence="4" type="ORF">MSAN_00998900</name>
</gene>
<evidence type="ECO:0000313" key="5">
    <source>
        <dbReference type="Proteomes" id="UP000623467"/>
    </source>
</evidence>
<evidence type="ECO:0000313" key="4">
    <source>
        <dbReference type="EMBL" id="KAF7363431.1"/>
    </source>
</evidence>
<feature type="region of interest" description="Disordered" evidence="1">
    <location>
        <begin position="194"/>
        <end position="216"/>
    </location>
</feature>
<feature type="region of interest" description="Disordered" evidence="1">
    <location>
        <begin position="793"/>
        <end position="816"/>
    </location>
</feature>
<dbReference type="PANTHER" id="PTHR46063">
    <property type="entry name" value="KELCH DOMAIN-CONTAINING PROTEIN"/>
    <property type="match status" value="1"/>
</dbReference>
<keyword evidence="5" id="KW-1185">Reference proteome</keyword>
<keyword evidence="2" id="KW-0472">Membrane</keyword>
<dbReference type="PANTHER" id="PTHR46063:SF1">
    <property type="entry name" value="KELCH DOMAIN-CONTAINING PROTEIN 4"/>
    <property type="match status" value="1"/>
</dbReference>
<feature type="domain" description="DUF4110" evidence="3">
    <location>
        <begin position="724"/>
        <end position="799"/>
    </location>
</feature>
<reference evidence="4" key="1">
    <citation type="submission" date="2020-05" db="EMBL/GenBank/DDBJ databases">
        <title>Mycena genomes resolve the evolution of fungal bioluminescence.</title>
        <authorList>
            <person name="Tsai I.J."/>
        </authorList>
    </citation>
    <scope>NUCLEOTIDE SEQUENCE</scope>
    <source>
        <strain evidence="4">160909Yilan</strain>
    </source>
</reference>
<feature type="compositionally biased region" description="Acidic residues" evidence="1">
    <location>
        <begin position="648"/>
        <end position="704"/>
    </location>
</feature>
<feature type="region of interest" description="Disordered" evidence="1">
    <location>
        <begin position="646"/>
        <end position="707"/>
    </location>
</feature>
<feature type="transmembrane region" description="Helical" evidence="2">
    <location>
        <begin position="12"/>
        <end position="33"/>
    </location>
</feature>
<dbReference type="Proteomes" id="UP000623467">
    <property type="component" value="Unassembled WGS sequence"/>
</dbReference>
<accession>A0A8H7D9A1</accession>
<feature type="transmembrane region" description="Helical" evidence="2">
    <location>
        <begin position="39"/>
        <end position="57"/>
    </location>
</feature>
<feature type="compositionally biased region" description="Basic residues" evidence="1">
    <location>
        <begin position="538"/>
        <end position="552"/>
    </location>
</feature>
<dbReference type="InterPro" id="IPR015915">
    <property type="entry name" value="Kelch-typ_b-propeller"/>
</dbReference>
<feature type="compositionally biased region" description="Acidic residues" evidence="1">
    <location>
        <begin position="558"/>
        <end position="570"/>
    </location>
</feature>
<evidence type="ECO:0000259" key="3">
    <source>
        <dbReference type="Pfam" id="PF13422"/>
    </source>
</evidence>
<comment type="caution">
    <text evidence="4">The sequence shown here is derived from an EMBL/GenBank/DDBJ whole genome shotgun (WGS) entry which is preliminary data.</text>
</comment>
<dbReference type="Pfam" id="PF24681">
    <property type="entry name" value="Kelch_KLHDC2_KLHL20_DRC7"/>
    <property type="match status" value="1"/>
</dbReference>
<dbReference type="InterPro" id="IPR052588">
    <property type="entry name" value="Kelch_domain_protein"/>
</dbReference>
<proteinExistence type="predicted"/>
<evidence type="ECO:0000256" key="2">
    <source>
        <dbReference type="SAM" id="Phobius"/>
    </source>
</evidence>
<dbReference type="AlphaFoldDB" id="A0A8H7D9A1"/>
<feature type="region of interest" description="Disordered" evidence="1">
    <location>
        <begin position="538"/>
        <end position="573"/>
    </location>
</feature>
<dbReference type="InterPro" id="IPR025183">
    <property type="entry name" value="DUF4110"/>
</dbReference>